<evidence type="ECO:0000313" key="3">
    <source>
        <dbReference type="Proteomes" id="UP000198280"/>
    </source>
</evidence>
<dbReference type="InterPro" id="IPR038070">
    <property type="entry name" value="Rv2632c-like_sf"/>
</dbReference>
<evidence type="ECO:0000256" key="1">
    <source>
        <dbReference type="SAM" id="MobiDB-lite"/>
    </source>
</evidence>
<evidence type="ECO:0000313" key="2">
    <source>
        <dbReference type="EMBL" id="SNT39535.1"/>
    </source>
</evidence>
<evidence type="ECO:0008006" key="4">
    <source>
        <dbReference type="Google" id="ProtNLM"/>
    </source>
</evidence>
<dbReference type="Pfam" id="PF08962">
    <property type="entry name" value="Rv2632c-like"/>
    <property type="match status" value="1"/>
</dbReference>
<gene>
    <name evidence="2" type="ORF">SAMN05216252_12387</name>
</gene>
<reference evidence="2 3" key="1">
    <citation type="submission" date="2017-06" db="EMBL/GenBank/DDBJ databases">
        <authorList>
            <person name="Kim H.J."/>
            <person name="Triplett B.A."/>
        </authorList>
    </citation>
    <scope>NUCLEOTIDE SEQUENCE [LARGE SCALE GENOMIC DNA]</scope>
    <source>
        <strain evidence="2 3">CGMCC 4.1858</strain>
    </source>
</reference>
<keyword evidence="3" id="KW-1185">Reference proteome</keyword>
<dbReference type="InterPro" id="IPR015057">
    <property type="entry name" value="Rv2632c-like"/>
</dbReference>
<feature type="region of interest" description="Disordered" evidence="1">
    <location>
        <begin position="29"/>
        <end position="53"/>
    </location>
</feature>
<protein>
    <recommendedName>
        <fullName evidence="4">DUF1876 domain-containing protein</fullName>
    </recommendedName>
</protein>
<name>A0A239M9X3_9ACTN</name>
<dbReference type="RefSeq" id="WP_018559126.1">
    <property type="nucleotide sequence ID" value="NZ_CP108152.1"/>
</dbReference>
<feature type="compositionally biased region" description="Basic and acidic residues" evidence="1">
    <location>
        <begin position="43"/>
        <end position="53"/>
    </location>
</feature>
<dbReference type="EMBL" id="FZOF01000023">
    <property type="protein sequence ID" value="SNT39535.1"/>
    <property type="molecule type" value="Genomic_DNA"/>
</dbReference>
<dbReference type="OrthoDB" id="3386932at2"/>
<accession>A0A239M9X3</accession>
<organism evidence="2 3">
    <name type="scientific">Actinacidiphila glaucinigra</name>
    <dbReference type="NCBI Taxonomy" id="235986"/>
    <lineage>
        <taxon>Bacteria</taxon>
        <taxon>Bacillati</taxon>
        <taxon>Actinomycetota</taxon>
        <taxon>Actinomycetes</taxon>
        <taxon>Kitasatosporales</taxon>
        <taxon>Streptomycetaceae</taxon>
        <taxon>Actinacidiphila</taxon>
    </lineage>
</organism>
<dbReference type="SUPFAM" id="SSF143212">
    <property type="entry name" value="Rv2632c-like"/>
    <property type="match status" value="1"/>
</dbReference>
<dbReference type="Proteomes" id="UP000198280">
    <property type="component" value="Unassembled WGS sequence"/>
</dbReference>
<dbReference type="GeneID" id="95787391"/>
<dbReference type="AlphaFoldDB" id="A0A239M9X3"/>
<proteinExistence type="predicted"/>
<dbReference type="Gene3D" id="3.30.160.240">
    <property type="entry name" value="Rv1738"/>
    <property type="match status" value="1"/>
</dbReference>
<sequence>MQTLVGWHIEMDFREDGARTKAAALLRLPDGTEVRSHGHANRHPSDPEQERVGEELAAARALNDLARQLLGKAAHEIEEVTRVPAHPRI</sequence>